<name>A0A645BS01_9ZZZZ</name>
<comment type="caution">
    <text evidence="1">The sequence shown here is derived from an EMBL/GenBank/DDBJ whole genome shotgun (WGS) entry which is preliminary data.</text>
</comment>
<proteinExistence type="predicted"/>
<sequence length="251" mass="27719">MNSKGDERTRFDRKLWDILLEKVVPTGRNVLGIASSDAHSVSAAYTGYTMMCLESLTVANLRKCMEEGAFFAASKNLGNYDEIKEIADLLSSSTDSQKKAMGTELTTLYKQIETELEKGDQGSKYQAPFDVDAPEVTKVTVNDTEDTIALQTTSDALLVRWIANGKLIATGNSIDLDDYSDEIGSYVRAEIFGKGGIVYTQAFTLDYDGAPTAEKNFFVDLWKLASFVPDTIVKALAKSPVFVWIWDITNK</sequence>
<dbReference type="EMBL" id="VSSQ01022120">
    <property type="protein sequence ID" value="MPM68199.1"/>
    <property type="molecule type" value="Genomic_DNA"/>
</dbReference>
<accession>A0A645BS01</accession>
<reference evidence="1" key="1">
    <citation type="submission" date="2019-08" db="EMBL/GenBank/DDBJ databases">
        <authorList>
            <person name="Kucharzyk K."/>
            <person name="Murdoch R.W."/>
            <person name="Higgins S."/>
            <person name="Loffler F."/>
        </authorList>
    </citation>
    <scope>NUCLEOTIDE SEQUENCE</scope>
</reference>
<protein>
    <submittedName>
        <fullName evidence="1">Uncharacterized protein</fullName>
    </submittedName>
</protein>
<gene>
    <name evidence="1" type="ORF">SDC9_115130</name>
</gene>
<organism evidence="1">
    <name type="scientific">bioreactor metagenome</name>
    <dbReference type="NCBI Taxonomy" id="1076179"/>
    <lineage>
        <taxon>unclassified sequences</taxon>
        <taxon>metagenomes</taxon>
        <taxon>ecological metagenomes</taxon>
    </lineage>
</organism>
<evidence type="ECO:0000313" key="1">
    <source>
        <dbReference type="EMBL" id="MPM68199.1"/>
    </source>
</evidence>
<dbReference type="AlphaFoldDB" id="A0A645BS01"/>